<sequence length="625" mass="67803">YIVSDEKHASRGKAAKATMAAVAVAAAFAAGSAFAAYVPAGMSGSSLSASNSNGYVETGVIGDKASWETDEYKANWGLTALKASSAYALGYHGQGVKVGMMDSGILKDHLELSGDRWHAVHASGEYSKDGVYYPQNQPGDQQEYHKGQGFDLDGYYNPEYNDNHGTGCAGVYAGNRNGTGMHGVAWGSEFYSANTGGNDNTNYGPFPDYGFFKTGYDALVNAGVKIINNSFGTNLKQVDENGNILDYYHSGPELTTVNDIEYEYFLFKKMYEEGPSFVDAAWEAVKGKDVIQVFTNGNNDRANPYHRALYPYFTPEAEKQWIAIAGLRQNSSTSDPDNYRLEANFNEAGYAKYWTMAGPGQNGYTSNISGGYGGYSGTSMAAPFVSGAFAVLASRYQDMSAVQVREVLLTTANHKNADGTNMEGWDNVDGTTPLEGEVSDRMGWGVPDLEKGMYGPGQFFNGKFTYNLKNLDVWSNDISQVTLDQRAKEDIEWLKSVTDDGTVDGKVVVSDDPADYKLTNTSTGSANADGQEHNYDLAGIPDKEIDLEDAMKWRLEYYEKRAQAIRDKIANGDYNGSLVKTGEGTLVMTGNNTYRGGTTVEEGTLWGFNDSFGVTETEAKTTANG</sequence>
<evidence type="ECO:0000256" key="3">
    <source>
        <dbReference type="ARBA" id="ARBA00022729"/>
    </source>
</evidence>
<dbReference type="InterPro" id="IPR034061">
    <property type="entry name" value="Peptidases_S8_Autotransporter"/>
</dbReference>
<organism evidence="9 10">
    <name type="scientific">Sutterella massiliensis</name>
    <dbReference type="NCBI Taxonomy" id="1816689"/>
    <lineage>
        <taxon>Bacteria</taxon>
        <taxon>Pseudomonadati</taxon>
        <taxon>Pseudomonadota</taxon>
        <taxon>Betaproteobacteria</taxon>
        <taxon>Burkholderiales</taxon>
        <taxon>Sutterellaceae</taxon>
        <taxon>Sutterella</taxon>
    </lineage>
</organism>
<dbReference type="CDD" id="cd04848">
    <property type="entry name" value="Peptidases_S8_Autotransporter_serine_protease_like"/>
    <property type="match status" value="1"/>
</dbReference>
<protein>
    <submittedName>
        <fullName evidence="9">S8 family serine peptidase</fullName>
    </submittedName>
</protein>
<dbReference type="InterPro" id="IPR023827">
    <property type="entry name" value="Peptidase_S8_Asp-AS"/>
</dbReference>
<dbReference type="NCBIfam" id="TIGR02601">
    <property type="entry name" value="autotrns_rpt"/>
    <property type="match status" value="1"/>
</dbReference>
<evidence type="ECO:0000256" key="1">
    <source>
        <dbReference type="ARBA" id="ARBA00011073"/>
    </source>
</evidence>
<evidence type="ECO:0000313" key="9">
    <source>
        <dbReference type="EMBL" id="MBM6705003.1"/>
    </source>
</evidence>
<keyword evidence="3 7" id="KW-0732">Signal</keyword>
<feature type="signal peptide" evidence="7">
    <location>
        <begin position="1"/>
        <end position="35"/>
    </location>
</feature>
<dbReference type="Pfam" id="PF12951">
    <property type="entry name" value="PATR"/>
    <property type="match status" value="1"/>
</dbReference>
<dbReference type="Gene3D" id="3.40.50.200">
    <property type="entry name" value="Peptidase S8/S53 domain"/>
    <property type="match status" value="1"/>
</dbReference>
<evidence type="ECO:0000256" key="5">
    <source>
        <dbReference type="ARBA" id="ARBA00022825"/>
    </source>
</evidence>
<dbReference type="Pfam" id="PF00082">
    <property type="entry name" value="Peptidase_S8"/>
    <property type="match status" value="1"/>
</dbReference>
<feature type="domain" description="Peptidase S8/S53" evidence="8">
    <location>
        <begin position="93"/>
        <end position="444"/>
    </location>
</feature>
<dbReference type="PROSITE" id="PS51892">
    <property type="entry name" value="SUBTILASE"/>
    <property type="match status" value="1"/>
</dbReference>
<evidence type="ECO:0000256" key="2">
    <source>
        <dbReference type="ARBA" id="ARBA00022670"/>
    </source>
</evidence>
<dbReference type="InterPro" id="IPR023828">
    <property type="entry name" value="Peptidase_S8_Ser-AS"/>
</dbReference>
<name>A0ABS2DUL3_9BURK</name>
<proteinExistence type="inferred from homology"/>
<dbReference type="RefSeq" id="WP_205104596.1">
    <property type="nucleotide sequence ID" value="NZ_JACJJC010000052.1"/>
</dbReference>
<comment type="similarity">
    <text evidence="1 6">Belongs to the peptidase S8 family.</text>
</comment>
<evidence type="ECO:0000313" key="10">
    <source>
        <dbReference type="Proteomes" id="UP000715095"/>
    </source>
</evidence>
<evidence type="ECO:0000256" key="7">
    <source>
        <dbReference type="SAM" id="SignalP"/>
    </source>
</evidence>
<dbReference type="PANTHER" id="PTHR43806">
    <property type="entry name" value="PEPTIDASE S8"/>
    <property type="match status" value="1"/>
</dbReference>
<dbReference type="EMBL" id="JACJJC010000052">
    <property type="protein sequence ID" value="MBM6705003.1"/>
    <property type="molecule type" value="Genomic_DNA"/>
</dbReference>
<feature type="chain" id="PRO_5047093272" evidence="7">
    <location>
        <begin position="36"/>
        <end position="625"/>
    </location>
</feature>
<feature type="active site" description="Charge relay system" evidence="6">
    <location>
        <position position="102"/>
    </location>
</feature>
<gene>
    <name evidence="9" type="ORF">H6A60_11050</name>
</gene>
<dbReference type="InterPro" id="IPR036852">
    <property type="entry name" value="Peptidase_S8/S53_dom_sf"/>
</dbReference>
<dbReference type="Proteomes" id="UP000715095">
    <property type="component" value="Unassembled WGS sequence"/>
</dbReference>
<feature type="non-terminal residue" evidence="9">
    <location>
        <position position="625"/>
    </location>
</feature>
<feature type="active site" description="Charge relay system" evidence="6">
    <location>
        <position position="164"/>
    </location>
</feature>
<keyword evidence="5 6" id="KW-0720">Serine protease</keyword>
<dbReference type="InterPro" id="IPR050131">
    <property type="entry name" value="Peptidase_S8_subtilisin-like"/>
</dbReference>
<dbReference type="PRINTS" id="PR00723">
    <property type="entry name" value="SUBTILISIN"/>
</dbReference>
<evidence type="ECO:0000259" key="8">
    <source>
        <dbReference type="Pfam" id="PF00082"/>
    </source>
</evidence>
<dbReference type="InterPro" id="IPR015500">
    <property type="entry name" value="Peptidase_S8_subtilisin-rel"/>
</dbReference>
<dbReference type="PROSITE" id="PS00138">
    <property type="entry name" value="SUBTILASE_SER"/>
    <property type="match status" value="1"/>
</dbReference>
<evidence type="ECO:0000256" key="6">
    <source>
        <dbReference type="PROSITE-ProRule" id="PRU01240"/>
    </source>
</evidence>
<evidence type="ECO:0000256" key="4">
    <source>
        <dbReference type="ARBA" id="ARBA00022801"/>
    </source>
</evidence>
<keyword evidence="2 6" id="KW-0645">Protease</keyword>
<keyword evidence="10" id="KW-1185">Reference proteome</keyword>
<dbReference type="PROSITE" id="PS00136">
    <property type="entry name" value="SUBTILASE_ASP"/>
    <property type="match status" value="1"/>
</dbReference>
<dbReference type="SUPFAM" id="SSF52743">
    <property type="entry name" value="Subtilisin-like"/>
    <property type="match status" value="1"/>
</dbReference>
<dbReference type="InterPro" id="IPR000209">
    <property type="entry name" value="Peptidase_S8/S53_dom"/>
</dbReference>
<dbReference type="PANTHER" id="PTHR43806:SF11">
    <property type="entry name" value="CEREVISIN-RELATED"/>
    <property type="match status" value="1"/>
</dbReference>
<comment type="caution">
    <text evidence="9">The sequence shown here is derived from an EMBL/GenBank/DDBJ whole genome shotgun (WGS) entry which is preliminary data.</text>
</comment>
<reference evidence="9 10" key="1">
    <citation type="journal article" date="2021" name="Sci. Rep.">
        <title>The distribution of antibiotic resistance genes in chicken gut microbiota commensals.</title>
        <authorList>
            <person name="Juricova H."/>
            <person name="Matiasovicova J."/>
            <person name="Kubasova T."/>
            <person name="Cejkova D."/>
            <person name="Rychlik I."/>
        </authorList>
    </citation>
    <scope>NUCLEOTIDE SEQUENCE [LARGE SCALE GENOMIC DNA]</scope>
    <source>
        <strain evidence="9 10">An829</strain>
    </source>
</reference>
<feature type="active site" description="Charge relay system" evidence="6">
    <location>
        <position position="379"/>
    </location>
</feature>
<accession>A0ABS2DUL3</accession>
<keyword evidence="4 6" id="KW-0378">Hydrolase</keyword>
<dbReference type="InterPro" id="IPR013425">
    <property type="entry name" value="Autotrns_rpt"/>
</dbReference>
<feature type="non-terminal residue" evidence="9">
    <location>
        <position position="1"/>
    </location>
</feature>